<dbReference type="Proteomes" id="UP000054078">
    <property type="component" value="Unassembled WGS sequence"/>
</dbReference>
<dbReference type="InterPro" id="IPR000150">
    <property type="entry name" value="Cof"/>
</dbReference>
<dbReference type="SFLD" id="SFLDS00003">
    <property type="entry name" value="Haloacid_Dehalogenase"/>
    <property type="match status" value="1"/>
</dbReference>
<dbReference type="Gene3D" id="3.40.50.1000">
    <property type="entry name" value="HAD superfamily/HAD-like"/>
    <property type="match status" value="1"/>
</dbReference>
<dbReference type="InterPro" id="IPR036412">
    <property type="entry name" value="HAD-like_sf"/>
</dbReference>
<dbReference type="PANTHER" id="PTHR10000">
    <property type="entry name" value="PHOSPHOSERINE PHOSPHATASE"/>
    <property type="match status" value="1"/>
</dbReference>
<proteinExistence type="predicted"/>
<keyword evidence="2" id="KW-1185">Reference proteome</keyword>
<evidence type="ECO:0000313" key="1">
    <source>
        <dbReference type="EMBL" id="KUH59008.1"/>
    </source>
</evidence>
<dbReference type="STRING" id="1299998.AUL39_01320"/>
<dbReference type="SUPFAM" id="SSF56784">
    <property type="entry name" value="HAD-like"/>
    <property type="match status" value="1"/>
</dbReference>
<evidence type="ECO:0008006" key="3">
    <source>
        <dbReference type="Google" id="ProtNLM"/>
    </source>
</evidence>
<evidence type="ECO:0000313" key="2">
    <source>
        <dbReference type="Proteomes" id="UP000054078"/>
    </source>
</evidence>
<dbReference type="GO" id="GO:0005829">
    <property type="term" value="C:cytosol"/>
    <property type="evidence" value="ECO:0007669"/>
    <property type="project" value="TreeGrafter"/>
</dbReference>
<comment type="caution">
    <text evidence="1">The sequence shown here is derived from an EMBL/GenBank/DDBJ whole genome shotgun (WGS) entry which is preliminary data.</text>
</comment>
<reference evidence="1 2" key="1">
    <citation type="submission" date="2015-12" db="EMBL/GenBank/DDBJ databases">
        <title>Draft Genome Sequence of Olsenella scatoligenes SK9K4T; a Producer of 3-Methylindole- (skatole) and 4-Methylphenol- (p-cresol) Isolated from Pig Feces.</title>
        <authorList>
            <person name="Li X."/>
            <person name="Borg B."/>
            <person name="Canibe N."/>
        </authorList>
    </citation>
    <scope>NUCLEOTIDE SEQUENCE [LARGE SCALE GENOMIC DNA]</scope>
    <source>
        <strain evidence="1 2">SK9K4</strain>
    </source>
</reference>
<dbReference type="GO" id="GO:0016791">
    <property type="term" value="F:phosphatase activity"/>
    <property type="evidence" value="ECO:0007669"/>
    <property type="project" value="UniProtKB-ARBA"/>
</dbReference>
<dbReference type="Pfam" id="PF08282">
    <property type="entry name" value="Hydrolase_3"/>
    <property type="match status" value="1"/>
</dbReference>
<dbReference type="CDD" id="cd07516">
    <property type="entry name" value="HAD_Pase"/>
    <property type="match status" value="1"/>
</dbReference>
<dbReference type="AlphaFoldDB" id="A0A117J4V6"/>
<dbReference type="EMBL" id="LOJF01000001">
    <property type="protein sequence ID" value="KUH59008.1"/>
    <property type="molecule type" value="Genomic_DNA"/>
</dbReference>
<dbReference type="PANTHER" id="PTHR10000:SF8">
    <property type="entry name" value="HAD SUPERFAMILY HYDROLASE-LIKE, TYPE 3"/>
    <property type="match status" value="1"/>
</dbReference>
<accession>A0A117J4V6</accession>
<dbReference type="OrthoDB" id="9792539at2"/>
<name>A0A117J4V6_TRASO</name>
<organism evidence="1 2">
    <name type="scientific">Tractidigestivibacter scatoligenes</name>
    <name type="common">Olsenella scatoligenes</name>
    <dbReference type="NCBI Taxonomy" id="1299998"/>
    <lineage>
        <taxon>Bacteria</taxon>
        <taxon>Bacillati</taxon>
        <taxon>Actinomycetota</taxon>
        <taxon>Coriobacteriia</taxon>
        <taxon>Coriobacteriales</taxon>
        <taxon>Atopobiaceae</taxon>
        <taxon>Tractidigestivibacter</taxon>
    </lineage>
</organism>
<sequence length="274" mass="29779">MAYDLIAFDMDGTLLDTQKHILPSTLEAIRAATNAGKAVAIATGRSPSLMLPYREQLPDVSYVICTSGAQVLDLRQDRLLVEHNFDPAVIPQLLETHRGKDVMLEVFSGTEAYYPAGSFDRLERYGLGEFHDTFVRACHEVEDIEGWVLGHAASIAKYIVHPVVGEGAQDVLKRVLDRRIPVEAVFSLADSLEFSPKGVSKGSALKDLGRILDIPVEKCIAVGDSGNDLDMLRVAGLGVAMGNAQDEVKNVANAVVADNDHDGCAEVVYKYLLK</sequence>
<gene>
    <name evidence="1" type="ORF">AUL39_01320</name>
</gene>
<dbReference type="SFLD" id="SFLDG01140">
    <property type="entry name" value="C2.B:_Phosphomannomutase_and_P"/>
    <property type="match status" value="1"/>
</dbReference>
<protein>
    <recommendedName>
        <fullName evidence="3">Cof-type HAD-IIB family hydrolase</fullName>
    </recommendedName>
</protein>
<dbReference type="Gene3D" id="3.30.1240.10">
    <property type="match status" value="1"/>
</dbReference>
<dbReference type="NCBIfam" id="TIGR01484">
    <property type="entry name" value="HAD-SF-IIB"/>
    <property type="match status" value="1"/>
</dbReference>
<dbReference type="NCBIfam" id="TIGR00099">
    <property type="entry name" value="Cof-subfamily"/>
    <property type="match status" value="1"/>
</dbReference>
<dbReference type="InterPro" id="IPR023214">
    <property type="entry name" value="HAD_sf"/>
</dbReference>
<dbReference type="PROSITE" id="PS01229">
    <property type="entry name" value="COF_2"/>
    <property type="match status" value="1"/>
</dbReference>
<dbReference type="GO" id="GO:0000287">
    <property type="term" value="F:magnesium ion binding"/>
    <property type="evidence" value="ECO:0007669"/>
    <property type="project" value="TreeGrafter"/>
</dbReference>
<dbReference type="RefSeq" id="WP_059052856.1">
    <property type="nucleotide sequence ID" value="NZ_LOJF01000001.1"/>
</dbReference>
<dbReference type="InterPro" id="IPR006379">
    <property type="entry name" value="HAD-SF_hydro_IIB"/>
</dbReference>